<dbReference type="AlphaFoldDB" id="A0A2U2HIG9"/>
<reference evidence="1 2" key="1">
    <citation type="submission" date="2018-04" db="EMBL/GenBank/DDBJ databases">
        <title>Massilia violaceinigra sp. nov., a novel purple-pigmented bacterium isolated from Tianshan glacier, Xinjiang, China.</title>
        <authorList>
            <person name="Wang H."/>
        </authorList>
    </citation>
    <scope>NUCLEOTIDE SEQUENCE [LARGE SCALE GENOMIC DNA]</scope>
    <source>
        <strain evidence="1 2">B448-2</strain>
    </source>
</reference>
<gene>
    <name evidence="1" type="ORF">C7C56_016660</name>
</gene>
<dbReference type="Proteomes" id="UP000241421">
    <property type="component" value="Unassembled WGS sequence"/>
</dbReference>
<keyword evidence="2" id="KW-1185">Reference proteome</keyword>
<protein>
    <submittedName>
        <fullName evidence="1">Uncharacterized protein</fullName>
    </submittedName>
</protein>
<dbReference type="EMBL" id="PXWF02000245">
    <property type="protein sequence ID" value="PWF46145.1"/>
    <property type="molecule type" value="Genomic_DNA"/>
</dbReference>
<accession>A0A2U2HIG9</accession>
<sequence length="229" mass="26487">MYLDYLDHDIDGVQLIREVDGVSAKKINEYNFREMIEGFNSYVERNEMPMDKADVLDNISGLENLAREDNDTDLFAEFISIWNVFITSISDLDIEAEVDEDDIEEDDRDDETKREEIYVWAKNGVRMFKRPQAVSGFGAALGLLKDEEQFDRFEEIEINLVIGSEPQKFLLAFNEAIVAINEEARKIGNAQRLFFRMYFKILFMKDSGAYMNLYKTIGLALNGARRLGI</sequence>
<evidence type="ECO:0000313" key="2">
    <source>
        <dbReference type="Proteomes" id="UP000241421"/>
    </source>
</evidence>
<proteinExistence type="predicted"/>
<organism evidence="1 2">
    <name type="scientific">Massilia glaciei</name>
    <dbReference type="NCBI Taxonomy" id="1524097"/>
    <lineage>
        <taxon>Bacteria</taxon>
        <taxon>Pseudomonadati</taxon>
        <taxon>Pseudomonadota</taxon>
        <taxon>Betaproteobacteria</taxon>
        <taxon>Burkholderiales</taxon>
        <taxon>Oxalobacteraceae</taxon>
        <taxon>Telluria group</taxon>
        <taxon>Massilia</taxon>
    </lineage>
</organism>
<name>A0A2U2HIG9_9BURK</name>
<comment type="caution">
    <text evidence="1">The sequence shown here is derived from an EMBL/GenBank/DDBJ whole genome shotgun (WGS) entry which is preliminary data.</text>
</comment>
<evidence type="ECO:0000313" key="1">
    <source>
        <dbReference type="EMBL" id="PWF46145.1"/>
    </source>
</evidence>